<name>A0AA88D816_FICCA</name>
<reference evidence="2" key="1">
    <citation type="submission" date="2023-07" db="EMBL/GenBank/DDBJ databases">
        <title>draft genome sequence of fig (Ficus carica).</title>
        <authorList>
            <person name="Takahashi T."/>
            <person name="Nishimura K."/>
        </authorList>
    </citation>
    <scope>NUCLEOTIDE SEQUENCE</scope>
</reference>
<protein>
    <submittedName>
        <fullName evidence="2">Uncharacterized protein</fullName>
    </submittedName>
</protein>
<gene>
    <name evidence="2" type="ORF">TIFTF001_017205</name>
</gene>
<keyword evidence="3" id="KW-1185">Reference proteome</keyword>
<proteinExistence type="predicted"/>
<evidence type="ECO:0000256" key="1">
    <source>
        <dbReference type="SAM" id="MobiDB-lite"/>
    </source>
</evidence>
<dbReference type="EMBL" id="BTGU01000027">
    <property type="protein sequence ID" value="GMN48025.1"/>
    <property type="molecule type" value="Genomic_DNA"/>
</dbReference>
<organism evidence="2 3">
    <name type="scientific">Ficus carica</name>
    <name type="common">Common fig</name>
    <dbReference type="NCBI Taxonomy" id="3494"/>
    <lineage>
        <taxon>Eukaryota</taxon>
        <taxon>Viridiplantae</taxon>
        <taxon>Streptophyta</taxon>
        <taxon>Embryophyta</taxon>
        <taxon>Tracheophyta</taxon>
        <taxon>Spermatophyta</taxon>
        <taxon>Magnoliopsida</taxon>
        <taxon>eudicotyledons</taxon>
        <taxon>Gunneridae</taxon>
        <taxon>Pentapetalae</taxon>
        <taxon>rosids</taxon>
        <taxon>fabids</taxon>
        <taxon>Rosales</taxon>
        <taxon>Moraceae</taxon>
        <taxon>Ficeae</taxon>
        <taxon>Ficus</taxon>
    </lineage>
</organism>
<dbReference type="Proteomes" id="UP001187192">
    <property type="component" value="Unassembled WGS sequence"/>
</dbReference>
<feature type="region of interest" description="Disordered" evidence="1">
    <location>
        <begin position="33"/>
        <end position="77"/>
    </location>
</feature>
<sequence length="99" mass="10692">MAAAREASCDFRRYDDVGGGGNLELGPKSIQAVAPKLSSSPPLRRRLRQKHGRRGDHLATATSGNRRVDDRCRATTSPSLTPMEIATAIDFAPDSSLEK</sequence>
<comment type="caution">
    <text evidence="2">The sequence shown here is derived from an EMBL/GenBank/DDBJ whole genome shotgun (WGS) entry which is preliminary data.</text>
</comment>
<evidence type="ECO:0000313" key="3">
    <source>
        <dbReference type="Proteomes" id="UP001187192"/>
    </source>
</evidence>
<dbReference type="AlphaFoldDB" id="A0AA88D816"/>
<evidence type="ECO:0000313" key="2">
    <source>
        <dbReference type="EMBL" id="GMN48025.1"/>
    </source>
</evidence>
<accession>A0AA88D816</accession>
<feature type="compositionally biased region" description="Basic residues" evidence="1">
    <location>
        <begin position="43"/>
        <end position="54"/>
    </location>
</feature>